<sequence length="972" mass="105532">MVPAAATSDARPPRSGAPSVDASVGKNWQAAPKWPKPSPINRPPIPNTLSTVHHPAPGRATGSRTEIASRRGKGAGGWELRQISSRHHHHHRPPPPRCRLLKPRSSRGRDAQPFSHRAIHPAARGNPSGSRSPSRRSDPGGQRPDSAFLGPEMAADGAHNELEEQLKDVGTRLQEAPDDSEGLLKLLDEVEEQLLKVEQSPPQSTFVAIRPAMTALVRGELLNHDNDDVRLAIASCISEVTRITAPEAPYEDSVMKDVFSIIVEAFQKLDDIDSPSFGRRASILETVAKVRSCVVMLDLELDDLIRDMFKHFFTTMSLDLPETVISSMVTTMKLVLDESEEIQTALASYLLEKARKAEKEISPASFELAERVLSICDDEKLKPIFLELLQDQGTALDEYSNTVAVVCESDKVVREDNNVDPSGKDTVDDGKLSERTISDELPQESSKLEQDVSCPEQDGTLTTAISSDATLLDNGEANQGPPSPKEKPEQSCNAEITKDVDQLKSGNTEGTESLDAKPKESSDVDSDEDIKLKPCKSVATLHSNVDVDKEAVVGSGELSADKKVVNGVADNASKPDESTPDVVKPKRGRPPGLKSLEKKAARNNQPSGLDLKKTKEATDSAGKLTKRSAKSDVKSSAKKAGEGESSKKQQKLSLKQQKDETLSEEDTAKDLTLKEMVSPKSLTKGSGRTKGQSGDNSEVKRKREQDTEETPRARKNKGLDASLVGSRIKVWWPDDEMFYKGVVDSFDTNSKRHKVAYDDGDVEVLLLRDEKWEFISETEEQSKAPDAPSEMRGRGRKGRGISVQPVKEEKIETPKSEGGELPKKRGRPKGWRPNNGGTPSSATSSKSKGKTATKDAKVTPKTGSDLKKEGEKGAKDKATQSADKTDEDAAKDSSKPKEVSSKGKDLKDESKSGDVPVKGRPGRKPKSPATPAAGGGSVKEKRKEKEEEAPEVEQEAPGKASTGTGKKRRRKA</sequence>
<accession>A0ACD5YTN5</accession>
<evidence type="ECO:0000313" key="2">
    <source>
        <dbReference type="Proteomes" id="UP001732700"/>
    </source>
</evidence>
<name>A0ACD5YTN5_AVESA</name>
<reference evidence="1" key="1">
    <citation type="submission" date="2021-05" db="EMBL/GenBank/DDBJ databases">
        <authorList>
            <person name="Scholz U."/>
            <person name="Mascher M."/>
            <person name="Fiebig A."/>
        </authorList>
    </citation>
    <scope>NUCLEOTIDE SEQUENCE [LARGE SCALE GENOMIC DNA]</scope>
</reference>
<protein>
    <submittedName>
        <fullName evidence="1">Uncharacterized protein</fullName>
    </submittedName>
</protein>
<dbReference type="EnsemblPlants" id="AVESA.00010b.r2.6AG1035960.1">
    <property type="protein sequence ID" value="AVESA.00010b.r2.6AG1035960.1.CDS"/>
    <property type="gene ID" value="AVESA.00010b.r2.6AG1035960"/>
</dbReference>
<dbReference type="Proteomes" id="UP001732700">
    <property type="component" value="Chromosome 6A"/>
</dbReference>
<proteinExistence type="predicted"/>
<organism evidence="1 2">
    <name type="scientific">Avena sativa</name>
    <name type="common">Oat</name>
    <dbReference type="NCBI Taxonomy" id="4498"/>
    <lineage>
        <taxon>Eukaryota</taxon>
        <taxon>Viridiplantae</taxon>
        <taxon>Streptophyta</taxon>
        <taxon>Embryophyta</taxon>
        <taxon>Tracheophyta</taxon>
        <taxon>Spermatophyta</taxon>
        <taxon>Magnoliopsida</taxon>
        <taxon>Liliopsida</taxon>
        <taxon>Poales</taxon>
        <taxon>Poaceae</taxon>
        <taxon>BOP clade</taxon>
        <taxon>Pooideae</taxon>
        <taxon>Poodae</taxon>
        <taxon>Poeae</taxon>
        <taxon>Poeae Chloroplast Group 1 (Aveneae type)</taxon>
        <taxon>Aveninae</taxon>
        <taxon>Avena</taxon>
    </lineage>
</organism>
<keyword evidence="2" id="KW-1185">Reference proteome</keyword>
<reference evidence="1" key="2">
    <citation type="submission" date="2025-09" db="UniProtKB">
        <authorList>
            <consortium name="EnsemblPlants"/>
        </authorList>
    </citation>
    <scope>IDENTIFICATION</scope>
</reference>
<evidence type="ECO:0000313" key="1">
    <source>
        <dbReference type="EnsemblPlants" id="AVESA.00010b.r2.6AG1035960.1.CDS"/>
    </source>
</evidence>